<feature type="region of interest" description="Disordered" evidence="6">
    <location>
        <begin position="528"/>
        <end position="642"/>
    </location>
</feature>
<dbReference type="SMART" id="SM01313">
    <property type="entry name" value="Sec3-PIP2_bind"/>
    <property type="match status" value="1"/>
</dbReference>
<dbReference type="Pfam" id="PF07690">
    <property type="entry name" value="MFS_1"/>
    <property type="match status" value="1"/>
</dbReference>
<feature type="region of interest" description="Disordered" evidence="6">
    <location>
        <begin position="192"/>
        <end position="507"/>
    </location>
</feature>
<proteinExistence type="inferred from homology"/>
<evidence type="ECO:0000313" key="10">
    <source>
        <dbReference type="Proteomes" id="UP000785200"/>
    </source>
</evidence>
<sequence>MDSSQNGPGGVNGSNVMSRAERFEDEKRRIVDSCFTKTDEDGSLMESYITHIRIIEDAAYPSTAPPPNADPNAKKPRLIIVAVRKSGRVRMHKARENANGTFSIGKTWMLDDLSAVQSFSGPTSGSAEDEQHKQWAGGNGFIVTIGKPYYWQANTPKEKQFFIASLVKIYAKYTGGKTPVLTGFEVREREQLMGGSGAARPAPQQQPVQGPPYQPQSRVPRRDPPGESPAQRQPPSREGLQRPPGQVPQSSTSSFTSQTSRPGMRTRREESPSSIDSNIPLAPQNQRDLRRLAGNNESQDSISRSDDGTSGPPRSRGGHNGLPNAPGRFQDRSMTPNSLRTATPDSGLSASRDLSNDIPPIPAPLRVGEPLTSPPERRRPPMPLLGDSRQRGQNAIENIVPAPLASPGMRRDDLRPPGPPLRSSERTQPRERDLESNRSDNTQPSIESTIDLTQKATGDPSNSAAAMTVPVPTTEPAQPTPITSPIEIPSEPEEEVRPGLGPMIKKKSKGDIANTFLRAAKTANAFNGFKPRVGGAAERLKQTQTKTPDGPDGITEVVPAPSLLRSSSNDSPSTTPTVTVPDKIDEKLTPKPTHDNIPQVKVTVPGANRPTSLEGPVKSPQENAIPEKSKTREVKRPKPASETMQKELATLGIDPSILGGRGNDLVGVWDEFGWVGEGVHTKNIDQLRDEVERELNKVQAGGWLSRFDEEDERVGAVQKGLDKVIDECEELDGLFTLYLVELGTLTDDIAYIEAQSQGLQVQTANQKLLQTELQTLLDTISISSEDLGSLREASLESPRGLQQIEKSLVMLFKAMITIDPSLSLSGPRASEDGGSVRSEKPSGFGNSEIGSMRVLQEKKDVYRNESVAFLRRLKPFLQVKFGAGIDETRKALEREKGSNLTRVAGKAKLDPRNHDLSRNLLWRYSPIMLFSREVDRSEWEELMKTYEMVSRPLYQDEFRDAVFAWKRIARKPSGDEGDILFTSQVEKQTEGIATTARKLTVKRSQTLAKSLRSPIGDSNSKNSVDRHDGRLQPYEVFGGALDEMIPIMTMEQNFIVDFFHVTSLEQYDFPDAVAATPPDMRQGGDLRRLRVMDPNRDLGKKVSVSMEEVYSFFLGDMQALVDWTLQADALQGVGVIAVIERKLVDVEGSSQEYLARTLQLLHRRLVGLFTKFLDEQIRAIEDTKVKIKKRKGVIGFVRIFPSFSLALETMLTTAHDLEIRQTVNQAYTRINKTMFESLKVIARENPSAQTAGADPEDKEALNYQILLIENMNHYLEEVDTRSNPVLEDWTQSAAQEMDEHMSLYLGAVIRRPLGKLLDFLESIESLMLSRQPGESASKISSMPSHSESTFKKILAGFDSKEIRKGVETLKRRVEKHFGDADDPGLSRGLVLKVQQNCEKYYERVEDRILTISRDVYNGNVVAEWTKADVSTAFRNQVEYGDGDATRQAEDRIIWGSPKIHSVKQPLATYLRIFPMPSQRNNISLASINFIRRESPISEPEPENEASQVEPISQDTAMDLQPITRQRQILVLISAFLTIVITIGFNQAYGVFLSYYISPTQTMLPKSTSHDSALVAFVGTLGYGLTWGGSIVVNPIMARLGVKGTRYLGVIGVLGMSLGFGLASLSTQVWHLLLTQGLLFGLGSSLLYFPVLSAAPEYFTTHRGSAMGFILSGAGIGGLVFSPLIRALITAVGPRWTLRFLCFLNLVVSLPIAVTASPSRFIGRRRTHVDLKLALKPAFLCSVGAAFLQAGGNGLPLTFLPEYSVALGYSAGFGATLLAVSNGVNSVSRVATGYIGDRCGRQNTLILTVVLSVASVLGFWLSSTAAGGNKVLWLLFVVFYGIAGGGYNALFPTTVIEVFGLQAYASVNGFMYFMRGMGTILGSPVGGKILGESRVSNYRNVVLFDGALLGGAALCVVAVRGWDAVDKRGWKWKA</sequence>
<keyword evidence="10" id="KW-1185">Reference proteome</keyword>
<dbReference type="PROSITE" id="PS50850">
    <property type="entry name" value="MFS"/>
    <property type="match status" value="1"/>
</dbReference>
<protein>
    <submittedName>
        <fullName evidence="9">Exocyst complex component SEC3</fullName>
    </submittedName>
</protein>
<feature type="transmembrane region" description="Helical" evidence="7">
    <location>
        <begin position="1862"/>
        <end position="1880"/>
    </location>
</feature>
<keyword evidence="7" id="KW-1133">Transmembrane helix</keyword>
<feature type="transmembrane region" description="Helical" evidence="7">
    <location>
        <begin position="1528"/>
        <end position="1551"/>
    </location>
</feature>
<dbReference type="Pfam" id="PF20654">
    <property type="entry name" value="Sec3_C-term"/>
    <property type="match status" value="1"/>
</dbReference>
<name>A0A9P6VJ47_9HELO</name>
<dbReference type="InterPro" id="IPR028258">
    <property type="entry name" value="Sec3-PIP2_bind"/>
</dbReference>
<dbReference type="Pfam" id="PF09763">
    <property type="entry name" value="Sec3_CC"/>
    <property type="match status" value="1"/>
</dbReference>
<dbReference type="OrthoDB" id="27109at2759"/>
<evidence type="ECO:0000256" key="1">
    <source>
        <dbReference type="ARBA" id="ARBA00004141"/>
    </source>
</evidence>
<feature type="compositionally biased region" description="Low complexity" evidence="6">
    <location>
        <begin position="480"/>
        <end position="489"/>
    </location>
</feature>
<comment type="caution">
    <text evidence="9">The sequence shown here is derived from an EMBL/GenBank/DDBJ whole genome shotgun (WGS) entry which is preliminary data.</text>
</comment>
<evidence type="ECO:0000256" key="5">
    <source>
        <dbReference type="ARBA" id="ARBA00023054"/>
    </source>
</evidence>
<feature type="transmembrane region" description="Helical" evidence="7">
    <location>
        <begin position="1900"/>
        <end position="1921"/>
    </location>
</feature>
<dbReference type="Gene3D" id="1.20.1250.20">
    <property type="entry name" value="MFS general substrate transporter like domains"/>
    <property type="match status" value="2"/>
</dbReference>
<dbReference type="GO" id="GO:0000145">
    <property type="term" value="C:exocyst"/>
    <property type="evidence" value="ECO:0007669"/>
    <property type="project" value="InterPro"/>
</dbReference>
<evidence type="ECO:0000256" key="6">
    <source>
        <dbReference type="SAM" id="MobiDB-lite"/>
    </source>
</evidence>
<dbReference type="GO" id="GO:0005546">
    <property type="term" value="F:phosphatidylinositol-4,5-bisphosphate binding"/>
    <property type="evidence" value="ECO:0007669"/>
    <property type="project" value="TreeGrafter"/>
</dbReference>
<evidence type="ECO:0000256" key="2">
    <source>
        <dbReference type="ARBA" id="ARBA00006518"/>
    </source>
</evidence>
<feature type="transmembrane region" description="Helical" evidence="7">
    <location>
        <begin position="1762"/>
        <end position="1783"/>
    </location>
</feature>
<dbReference type="Pfam" id="PF15277">
    <property type="entry name" value="Sec3-PIP2_bind"/>
    <property type="match status" value="1"/>
</dbReference>
<dbReference type="GO" id="GO:0006887">
    <property type="term" value="P:exocytosis"/>
    <property type="evidence" value="ECO:0007669"/>
    <property type="project" value="UniProtKB-KW"/>
</dbReference>
<dbReference type="InterPro" id="IPR019160">
    <property type="entry name" value="Sec3_CC"/>
</dbReference>
<dbReference type="FunFam" id="2.30.29.90:FF:000003">
    <property type="entry name" value="Exocyst complex component Sec3"/>
    <property type="match status" value="1"/>
</dbReference>
<feature type="compositionally biased region" description="Basic and acidic residues" evidence="6">
    <location>
        <begin position="625"/>
        <end position="636"/>
    </location>
</feature>
<feature type="compositionally biased region" description="Basic and acidic residues" evidence="6">
    <location>
        <begin position="582"/>
        <end position="594"/>
    </location>
</feature>
<keyword evidence="5" id="KW-0175">Coiled coil</keyword>
<feature type="transmembrane region" description="Helical" evidence="7">
    <location>
        <begin position="1571"/>
        <end position="1592"/>
    </location>
</feature>
<dbReference type="InterPro" id="IPR011701">
    <property type="entry name" value="MFS"/>
</dbReference>
<organism evidence="9 10">
    <name type="scientific">Hyphodiscus hymeniophilus</name>
    <dbReference type="NCBI Taxonomy" id="353542"/>
    <lineage>
        <taxon>Eukaryota</taxon>
        <taxon>Fungi</taxon>
        <taxon>Dikarya</taxon>
        <taxon>Ascomycota</taxon>
        <taxon>Pezizomycotina</taxon>
        <taxon>Leotiomycetes</taxon>
        <taxon>Helotiales</taxon>
        <taxon>Hyphodiscaceae</taxon>
        <taxon>Hyphodiscus</taxon>
    </lineage>
</organism>
<dbReference type="InterPro" id="IPR048628">
    <property type="entry name" value="Sec3_C"/>
</dbReference>
<dbReference type="PANTHER" id="PTHR16092">
    <property type="entry name" value="SEC3/SYNTAXIN-RELATED"/>
    <property type="match status" value="1"/>
</dbReference>
<keyword evidence="7" id="KW-0472">Membrane</keyword>
<feature type="region of interest" description="Disordered" evidence="6">
    <location>
        <begin position="824"/>
        <end position="848"/>
    </location>
</feature>
<feature type="transmembrane region" description="Helical" evidence="7">
    <location>
        <begin position="1628"/>
        <end position="1648"/>
    </location>
</feature>
<accession>A0A9P6VJ47</accession>
<feature type="compositionally biased region" description="Low complexity" evidence="6">
    <location>
        <begin position="249"/>
        <end position="260"/>
    </location>
</feature>
<keyword evidence="3" id="KW-0813">Transport</keyword>
<dbReference type="InterPro" id="IPR020846">
    <property type="entry name" value="MFS_dom"/>
</dbReference>
<dbReference type="CDD" id="cd13315">
    <property type="entry name" value="PH_Sec3"/>
    <property type="match status" value="1"/>
</dbReference>
<feature type="transmembrane region" description="Helical" evidence="7">
    <location>
        <begin position="1830"/>
        <end position="1850"/>
    </location>
</feature>
<feature type="compositionally biased region" description="Polar residues" evidence="6">
    <location>
        <begin position="332"/>
        <end position="353"/>
    </location>
</feature>
<evidence type="ECO:0000256" key="4">
    <source>
        <dbReference type="ARBA" id="ARBA00022483"/>
    </source>
</evidence>
<feature type="compositionally biased region" description="Basic and acidic residues" evidence="6">
    <location>
        <begin position="423"/>
        <end position="438"/>
    </location>
</feature>
<dbReference type="Proteomes" id="UP000785200">
    <property type="component" value="Unassembled WGS sequence"/>
</dbReference>
<feature type="domain" description="Major facilitator superfamily (MFS) profile" evidence="8">
    <location>
        <begin position="1737"/>
        <end position="1933"/>
    </location>
</feature>
<evidence type="ECO:0000259" key="8">
    <source>
        <dbReference type="PROSITE" id="PS50850"/>
    </source>
</evidence>
<evidence type="ECO:0000313" key="9">
    <source>
        <dbReference type="EMBL" id="KAG0648917.1"/>
    </source>
</evidence>
<feature type="transmembrane region" description="Helical" evidence="7">
    <location>
        <begin position="1668"/>
        <end position="1691"/>
    </location>
</feature>
<dbReference type="GO" id="GO:0006893">
    <property type="term" value="P:Golgi to plasma membrane transport"/>
    <property type="evidence" value="ECO:0007669"/>
    <property type="project" value="TreeGrafter"/>
</dbReference>
<comment type="similarity">
    <text evidence="2">Belongs to the SEC3 family.</text>
</comment>
<feature type="region of interest" description="Disordered" evidence="6">
    <location>
        <begin position="1"/>
        <end position="23"/>
    </location>
</feature>
<comment type="subcellular location">
    <subcellularLocation>
        <location evidence="1">Membrane</location>
        <topology evidence="1">Multi-pass membrane protein</topology>
    </subcellularLocation>
</comment>
<feature type="transmembrane region" description="Helical" evidence="7">
    <location>
        <begin position="1604"/>
        <end position="1622"/>
    </location>
</feature>
<dbReference type="GO" id="GO:0022857">
    <property type="term" value="F:transmembrane transporter activity"/>
    <property type="evidence" value="ECO:0007669"/>
    <property type="project" value="InterPro"/>
</dbReference>
<gene>
    <name evidence="9" type="ORF">D0Z07_4677</name>
</gene>
<feature type="transmembrane region" description="Helical" evidence="7">
    <location>
        <begin position="1697"/>
        <end position="1720"/>
    </location>
</feature>
<feature type="compositionally biased region" description="Low complexity" evidence="6">
    <location>
        <begin position="561"/>
        <end position="581"/>
    </location>
</feature>
<dbReference type="Gene3D" id="2.30.29.90">
    <property type="match status" value="1"/>
</dbReference>
<dbReference type="PANTHER" id="PTHR16092:SF14">
    <property type="entry name" value="EXOCYST COMPLEX COMPONENT 1 ISOFORM X1"/>
    <property type="match status" value="1"/>
</dbReference>
<keyword evidence="7" id="KW-0812">Transmembrane</keyword>
<keyword evidence="4" id="KW-0268">Exocytosis</keyword>
<dbReference type="InterPro" id="IPR036259">
    <property type="entry name" value="MFS_trans_sf"/>
</dbReference>
<dbReference type="SUPFAM" id="SSF103473">
    <property type="entry name" value="MFS general substrate transporter"/>
    <property type="match status" value="1"/>
</dbReference>
<dbReference type="EMBL" id="VNKQ01000009">
    <property type="protein sequence ID" value="KAG0648917.1"/>
    <property type="molecule type" value="Genomic_DNA"/>
</dbReference>
<feature type="compositionally biased region" description="Polar residues" evidence="6">
    <location>
        <begin position="439"/>
        <end position="465"/>
    </location>
</feature>
<reference evidence="9" key="1">
    <citation type="submission" date="2019-07" db="EMBL/GenBank/DDBJ databases">
        <title>Hyphodiscus hymeniophilus genome sequencing and assembly.</title>
        <authorList>
            <person name="Kramer G."/>
            <person name="Nodwell J."/>
        </authorList>
    </citation>
    <scope>NUCLEOTIDE SEQUENCE</scope>
    <source>
        <strain evidence="9">ATCC 34498</strain>
    </source>
</reference>
<feature type="transmembrane region" description="Helical" evidence="7">
    <location>
        <begin position="1804"/>
        <end position="1824"/>
    </location>
</feature>
<dbReference type="GO" id="GO:0005886">
    <property type="term" value="C:plasma membrane"/>
    <property type="evidence" value="ECO:0007669"/>
    <property type="project" value="TreeGrafter"/>
</dbReference>
<evidence type="ECO:0000256" key="7">
    <source>
        <dbReference type="SAM" id="Phobius"/>
    </source>
</evidence>
<evidence type="ECO:0000256" key="3">
    <source>
        <dbReference type="ARBA" id="ARBA00022448"/>
    </source>
</evidence>